<feature type="region of interest" description="Disordered" evidence="1">
    <location>
        <begin position="1"/>
        <end position="98"/>
    </location>
</feature>
<feature type="compositionally biased region" description="Pro residues" evidence="1">
    <location>
        <begin position="82"/>
        <end position="94"/>
    </location>
</feature>
<dbReference type="AlphaFoldDB" id="A0AAQ3SGH7"/>
<dbReference type="GO" id="GO:0000813">
    <property type="term" value="C:ESCRT I complex"/>
    <property type="evidence" value="ECO:0007669"/>
    <property type="project" value="TreeGrafter"/>
</dbReference>
<name>A0AAQ3SGH7_PASNO</name>
<evidence type="ECO:0000256" key="1">
    <source>
        <dbReference type="SAM" id="MobiDB-lite"/>
    </source>
</evidence>
<organism evidence="2 3">
    <name type="scientific">Paspalum notatum var. saurae</name>
    <dbReference type="NCBI Taxonomy" id="547442"/>
    <lineage>
        <taxon>Eukaryota</taxon>
        <taxon>Viridiplantae</taxon>
        <taxon>Streptophyta</taxon>
        <taxon>Embryophyta</taxon>
        <taxon>Tracheophyta</taxon>
        <taxon>Spermatophyta</taxon>
        <taxon>Magnoliopsida</taxon>
        <taxon>Liliopsida</taxon>
        <taxon>Poales</taxon>
        <taxon>Poaceae</taxon>
        <taxon>PACMAD clade</taxon>
        <taxon>Panicoideae</taxon>
        <taxon>Andropogonodae</taxon>
        <taxon>Paspaleae</taxon>
        <taxon>Paspalinae</taxon>
        <taxon>Paspalum</taxon>
    </lineage>
</organism>
<accession>A0AAQ3SGH7</accession>
<dbReference type="GO" id="GO:0043162">
    <property type="term" value="P:ubiquitin-dependent protein catabolic process via the multivesicular body sorting pathway"/>
    <property type="evidence" value="ECO:0007669"/>
    <property type="project" value="TreeGrafter"/>
</dbReference>
<dbReference type="EMBL" id="CP144746">
    <property type="protein sequence ID" value="WVZ56228.1"/>
    <property type="molecule type" value="Genomic_DNA"/>
</dbReference>
<feature type="compositionally biased region" description="Low complexity" evidence="1">
    <location>
        <begin position="358"/>
        <end position="376"/>
    </location>
</feature>
<protein>
    <submittedName>
        <fullName evidence="2">Uncharacterized protein</fullName>
    </submittedName>
</protein>
<keyword evidence="3" id="KW-1185">Reference proteome</keyword>
<feature type="region of interest" description="Disordered" evidence="1">
    <location>
        <begin position="355"/>
        <end position="399"/>
    </location>
</feature>
<dbReference type="Proteomes" id="UP001341281">
    <property type="component" value="Chromosome 02"/>
</dbReference>
<dbReference type="GO" id="GO:0006623">
    <property type="term" value="P:protein targeting to vacuole"/>
    <property type="evidence" value="ECO:0007669"/>
    <property type="project" value="TreeGrafter"/>
</dbReference>
<evidence type="ECO:0000313" key="3">
    <source>
        <dbReference type="Proteomes" id="UP001341281"/>
    </source>
</evidence>
<reference evidence="2 3" key="1">
    <citation type="submission" date="2024-02" db="EMBL/GenBank/DDBJ databases">
        <title>High-quality chromosome-scale genome assembly of Pensacola bahiagrass (Paspalum notatum Flugge var. saurae).</title>
        <authorList>
            <person name="Vega J.M."/>
            <person name="Podio M."/>
            <person name="Orjuela J."/>
            <person name="Siena L.A."/>
            <person name="Pessino S.C."/>
            <person name="Combes M.C."/>
            <person name="Mariac C."/>
            <person name="Albertini E."/>
            <person name="Pupilli F."/>
            <person name="Ortiz J.P.A."/>
            <person name="Leblanc O."/>
        </authorList>
    </citation>
    <scope>NUCLEOTIDE SEQUENCE [LARGE SCALE GENOMIC DNA]</scope>
    <source>
        <strain evidence="2">R1</strain>
        <tissue evidence="2">Leaf</tissue>
    </source>
</reference>
<feature type="compositionally biased region" description="Basic residues" evidence="1">
    <location>
        <begin position="40"/>
        <end position="50"/>
    </location>
</feature>
<gene>
    <name evidence="2" type="ORF">U9M48_006796</name>
</gene>
<evidence type="ECO:0000313" key="2">
    <source>
        <dbReference type="EMBL" id="WVZ56228.1"/>
    </source>
</evidence>
<proteinExistence type="predicted"/>
<dbReference type="PANTHER" id="PTHR13678:SF2">
    <property type="entry name" value="VACUOLAR PROTEIN SORTING-ASSOCIATED PROTEIN 37A"/>
    <property type="match status" value="1"/>
</dbReference>
<dbReference type="PANTHER" id="PTHR13678">
    <property type="entry name" value="VACUOLAR PROTEIN SORTING-ASSOCIATED PROTEIN 37"/>
    <property type="match status" value="1"/>
</dbReference>
<dbReference type="GO" id="GO:0006612">
    <property type="term" value="P:protein targeting to membrane"/>
    <property type="evidence" value="ECO:0007669"/>
    <property type="project" value="TreeGrafter"/>
</dbReference>
<sequence>MDALPPLSSLTRTQDAMETALMAQCKEMVAPKPYPPSGRPRPRPPSHSHPRPPAAPRRPQKRTADAPRSAPAVAGRRSLAPSPSPSPGVTPTPEPSGLLMANAQFIGTEAHGFGSMESLRNSLTLAYEERRWLDNEEVVGMILNPSPFLWDPADFDDRAMYLDGYFLLMRVVDLDLVRIMSAAHFDDWVGYSLTQQFSHDCNVGIKKNLRKNRQDVDISEGYCVRYEVGGDWRLRRRSHLVHNFAERFPVIPLPNEELMVVQYKRVPYYNSEVRPLHAFFLDLMDNMRVMLGLRQPHPGPQRPRGIWLLPPPPGADIGPRGWPAGVGRGRGFGGPCGCGCGGGNCRPGSGYGLGSTGNGSPSPSVVGSSSRPSTPTCGSPHQRASDHPQSTSRGQPSPAEAAGIIARLKDKSIEELQKLLKDKEAYNEFFNSLDQVKTQNNCTIIRTTELAAAQDRLTDFERQKDDIMRSYSPVALLDKLQTPASAEKAVNKDIKKMLEAAPSPPTSTYASVVHIIRAASDDGSDEDE</sequence>